<sequence length="165" mass="18700">MSIPLTFRLEPADDRRRPSRRHLRRVEDLPSAEPPPADEQPPAAAPRPVCQEQPEPPPASAIRRLALLAFEVVEGHRPIAQLGSLVSAEVIDALAERRRARVELRSMIRDRRRVVPTPGRPRLDRPLPNVIEGVVVLQAEPRCTAVAFRLEIRRDRWQATHLTVL</sequence>
<gene>
    <name evidence="2" type="ORF">J4H91_05795</name>
</gene>
<evidence type="ECO:0000313" key="3">
    <source>
        <dbReference type="Proteomes" id="UP000664398"/>
    </source>
</evidence>
<evidence type="ECO:0000256" key="1">
    <source>
        <dbReference type="SAM" id="MobiDB-lite"/>
    </source>
</evidence>
<dbReference type="Proteomes" id="UP000664398">
    <property type="component" value="Unassembled WGS sequence"/>
</dbReference>
<evidence type="ECO:0008006" key="4">
    <source>
        <dbReference type="Google" id="ProtNLM"/>
    </source>
</evidence>
<reference evidence="2" key="1">
    <citation type="submission" date="2021-03" db="EMBL/GenBank/DDBJ databases">
        <title>Leucobacter chromiisoli sp. nov., isolated from chromium-containing soil of chemical plant.</title>
        <authorList>
            <person name="Xu Z."/>
        </authorList>
    </citation>
    <scope>NUCLEOTIDE SEQUENCE</scope>
    <source>
        <strain evidence="2">A2</strain>
    </source>
</reference>
<feature type="region of interest" description="Disordered" evidence="1">
    <location>
        <begin position="1"/>
        <end position="57"/>
    </location>
</feature>
<name>A0A939LU55_9MICO</name>
<dbReference type="AlphaFoldDB" id="A0A939LU55"/>
<dbReference type="RefSeq" id="WP_208045321.1">
    <property type="nucleotide sequence ID" value="NZ_JAGDYL010000007.1"/>
</dbReference>
<dbReference type="InterPro" id="IPR045596">
    <property type="entry name" value="DUF6459"/>
</dbReference>
<accession>A0A939LU55</accession>
<dbReference type="Pfam" id="PF20060">
    <property type="entry name" value="DUF6459"/>
    <property type="match status" value="1"/>
</dbReference>
<proteinExistence type="predicted"/>
<dbReference type="EMBL" id="JAGDYL010000007">
    <property type="protein sequence ID" value="MBO1804829.1"/>
    <property type="molecule type" value="Genomic_DNA"/>
</dbReference>
<protein>
    <recommendedName>
        <fullName evidence="4">3-hydroxyacyl-CoA dehydrogenase</fullName>
    </recommendedName>
</protein>
<keyword evidence="3" id="KW-1185">Reference proteome</keyword>
<organism evidence="2 3">
    <name type="scientific">Leucobacter ruminantium</name>
    <dbReference type="NCBI Taxonomy" id="1289170"/>
    <lineage>
        <taxon>Bacteria</taxon>
        <taxon>Bacillati</taxon>
        <taxon>Actinomycetota</taxon>
        <taxon>Actinomycetes</taxon>
        <taxon>Micrococcales</taxon>
        <taxon>Microbacteriaceae</taxon>
        <taxon>Leucobacter</taxon>
    </lineage>
</organism>
<evidence type="ECO:0000313" key="2">
    <source>
        <dbReference type="EMBL" id="MBO1804829.1"/>
    </source>
</evidence>
<comment type="caution">
    <text evidence="2">The sequence shown here is derived from an EMBL/GenBank/DDBJ whole genome shotgun (WGS) entry which is preliminary data.</text>
</comment>
<feature type="compositionally biased region" description="Pro residues" evidence="1">
    <location>
        <begin position="32"/>
        <end position="45"/>
    </location>
</feature>